<gene>
    <name evidence="2" type="ORF">PML95_09805</name>
</gene>
<dbReference type="InterPro" id="IPR033469">
    <property type="entry name" value="CYTH-like_dom_sf"/>
</dbReference>
<reference evidence="2" key="1">
    <citation type="submission" date="2023-01" db="EMBL/GenBank/DDBJ databases">
        <title>Oxazolidinone resistance genes in florfenicol resistant enterococci from beef cattle and veal calves at slaughter.</title>
        <authorList>
            <person name="Biggel M."/>
        </authorList>
    </citation>
    <scope>NUCLEOTIDE SEQUENCE</scope>
    <source>
        <strain evidence="2">K204-1</strain>
    </source>
</reference>
<dbReference type="InterPro" id="IPR023577">
    <property type="entry name" value="CYTH_domain"/>
</dbReference>
<organism evidence="2 3">
    <name type="scientific">Vagococcus lutrae</name>
    <dbReference type="NCBI Taxonomy" id="81947"/>
    <lineage>
        <taxon>Bacteria</taxon>
        <taxon>Bacillati</taxon>
        <taxon>Bacillota</taxon>
        <taxon>Bacilli</taxon>
        <taxon>Lactobacillales</taxon>
        <taxon>Enterococcaceae</taxon>
        <taxon>Vagococcus</taxon>
    </lineage>
</organism>
<proteinExistence type="predicted"/>
<accession>A0AAE9XEG2</accession>
<dbReference type="SMART" id="SM01118">
    <property type="entry name" value="CYTH"/>
    <property type="match status" value="1"/>
</dbReference>
<dbReference type="AlphaFoldDB" id="A0AAE9XEG2"/>
<evidence type="ECO:0000259" key="1">
    <source>
        <dbReference type="PROSITE" id="PS51707"/>
    </source>
</evidence>
<name>A0AAE9XEG2_9ENTE</name>
<feature type="domain" description="CYTH" evidence="1">
    <location>
        <begin position="3"/>
        <end position="191"/>
    </location>
</feature>
<dbReference type="InterPro" id="IPR009195">
    <property type="entry name" value="Uncharacterised_YjbK"/>
</dbReference>
<sequence>METLEIEFKNLLTQAEFQALYNTYQLDTQPSWEQTNVYYDTPQHHLAEKKAALRLRLLPHHAEVTLKTPANHGLLETTFPLSKEKGEHWVQAKRLPSAPNIIEKLESLGIDYLTLQPFAQLTTRRVEYSLTEGALLVLDESWYTHGHDYELELEVEDFEKGRVLFDSLLVKHAIPKRPTPNKIQRATSKLL</sequence>
<protein>
    <submittedName>
        <fullName evidence="2">CYTH domain-containing protein</fullName>
    </submittedName>
</protein>
<evidence type="ECO:0000313" key="3">
    <source>
        <dbReference type="Proteomes" id="UP001179600"/>
    </source>
</evidence>
<dbReference type="Gene3D" id="2.40.320.10">
    <property type="entry name" value="Hypothetical Protein Pfu-838710-001"/>
    <property type="match status" value="1"/>
</dbReference>
<evidence type="ECO:0000313" key="2">
    <source>
        <dbReference type="EMBL" id="WCG22663.1"/>
    </source>
</evidence>
<dbReference type="PROSITE" id="PS51707">
    <property type="entry name" value="CYTH"/>
    <property type="match status" value="1"/>
</dbReference>
<dbReference type="Proteomes" id="UP001179600">
    <property type="component" value="Chromosome"/>
</dbReference>
<dbReference type="PIRSF" id="PIRSF012526">
    <property type="entry name" value="CYTH_UCP012526"/>
    <property type="match status" value="1"/>
</dbReference>
<dbReference type="EMBL" id="CP116507">
    <property type="protein sequence ID" value="WCG22663.1"/>
    <property type="molecule type" value="Genomic_DNA"/>
</dbReference>
<dbReference type="Pfam" id="PF01928">
    <property type="entry name" value="CYTH"/>
    <property type="match status" value="1"/>
</dbReference>
<dbReference type="CDD" id="cd07762">
    <property type="entry name" value="CYTH-like_Pase_1"/>
    <property type="match status" value="1"/>
</dbReference>
<dbReference type="RefSeq" id="WP_272163322.1">
    <property type="nucleotide sequence ID" value="NZ_CP116507.1"/>
</dbReference>
<dbReference type="SUPFAM" id="SSF55154">
    <property type="entry name" value="CYTH-like phosphatases"/>
    <property type="match status" value="1"/>
</dbReference>